<proteinExistence type="predicted"/>
<evidence type="ECO:0000256" key="1">
    <source>
        <dbReference type="SAM" id="Phobius"/>
    </source>
</evidence>
<evidence type="ECO:0000313" key="3">
    <source>
        <dbReference type="WBParaSite" id="HCON_00168050-00001"/>
    </source>
</evidence>
<dbReference type="Proteomes" id="UP000025227">
    <property type="component" value="Unplaced"/>
</dbReference>
<keyword evidence="1" id="KW-0472">Membrane</keyword>
<dbReference type="AlphaFoldDB" id="A0A7I4YZK5"/>
<keyword evidence="2" id="KW-1185">Reference proteome</keyword>
<keyword evidence="1" id="KW-1133">Transmembrane helix</keyword>
<sequence>MSIRSCSSTISSTFTSLLGNMNSTAMVMVMFSIAILAILPGVKILLFFTDLYPDLPPQSSFIQHLHYLLMAIIIPVLGVAGVMVYADIAFPLVTYIFAIILNLSSQNNLRIRIKRNTASTK</sequence>
<name>A0A7I4YZK5_HAECO</name>
<feature type="transmembrane region" description="Helical" evidence="1">
    <location>
        <begin position="67"/>
        <end position="86"/>
    </location>
</feature>
<accession>A0A7I4YZK5</accession>
<organism evidence="2 3">
    <name type="scientific">Haemonchus contortus</name>
    <name type="common">Barber pole worm</name>
    <dbReference type="NCBI Taxonomy" id="6289"/>
    <lineage>
        <taxon>Eukaryota</taxon>
        <taxon>Metazoa</taxon>
        <taxon>Ecdysozoa</taxon>
        <taxon>Nematoda</taxon>
        <taxon>Chromadorea</taxon>
        <taxon>Rhabditida</taxon>
        <taxon>Rhabditina</taxon>
        <taxon>Rhabditomorpha</taxon>
        <taxon>Strongyloidea</taxon>
        <taxon>Trichostrongylidae</taxon>
        <taxon>Haemonchus</taxon>
    </lineage>
</organism>
<feature type="transmembrane region" description="Helical" evidence="1">
    <location>
        <begin position="25"/>
        <end position="46"/>
    </location>
</feature>
<dbReference type="OrthoDB" id="5816749at2759"/>
<dbReference type="WBParaSite" id="HCON_00168050-00001">
    <property type="protein sequence ID" value="HCON_00168050-00001"/>
    <property type="gene ID" value="HCON_00168050"/>
</dbReference>
<keyword evidence="1" id="KW-0812">Transmembrane</keyword>
<reference evidence="3" key="1">
    <citation type="submission" date="2020-12" db="UniProtKB">
        <authorList>
            <consortium name="WormBaseParasite"/>
        </authorList>
    </citation>
    <scope>IDENTIFICATION</scope>
    <source>
        <strain evidence="3">MHco3</strain>
    </source>
</reference>
<evidence type="ECO:0000313" key="2">
    <source>
        <dbReference type="Proteomes" id="UP000025227"/>
    </source>
</evidence>
<protein>
    <submittedName>
        <fullName evidence="3">Transporter</fullName>
    </submittedName>
</protein>